<name>A0ABY0KVX2_9APIC</name>
<gene>
    <name evidence="1" type="ORF">PGABG01_0032000</name>
</gene>
<reference evidence="1" key="1">
    <citation type="submission" date="2016-09" db="EMBL/GenBank/DDBJ databases">
        <authorList>
            <consortium name="Pathogen Informatics"/>
            <person name="Sun Q."/>
            <person name="Inoue M."/>
        </authorList>
    </citation>
    <scope>NUCLEOTIDE SEQUENCE</scope>
</reference>
<evidence type="ECO:0000313" key="2">
    <source>
        <dbReference type="Proteomes" id="UP000831156"/>
    </source>
</evidence>
<organism evidence="1 2">
    <name type="scientific">Plasmodium gaboni</name>
    <dbReference type="NCBI Taxonomy" id="647221"/>
    <lineage>
        <taxon>Eukaryota</taxon>
        <taxon>Sar</taxon>
        <taxon>Alveolata</taxon>
        <taxon>Apicomplexa</taxon>
        <taxon>Aconoidasida</taxon>
        <taxon>Haemosporida</taxon>
        <taxon>Plasmodiidae</taxon>
        <taxon>Plasmodium</taxon>
        <taxon>Plasmodium (Laverania)</taxon>
    </lineage>
</organism>
<protein>
    <submittedName>
        <fullName evidence="1">mRNA-decapping enzyme 2,putative</fullName>
    </submittedName>
</protein>
<sequence length="102" mass="11582">MLIVQWTTPLYIISSSRNTNLDACNDKTFGQNHMNGWSAEDMFKLNEQKFGIHSTYNIDNYTTPLNCNDEKKGSRYLKETLKSVNLKNGSSNAMNGLMSSHI</sequence>
<comment type="caution">
    <text evidence="1">The sequence shown here is derived from an EMBL/GenBank/DDBJ whole genome shotgun (WGS) entry which is preliminary data.</text>
</comment>
<accession>A0ABY0KVX2</accession>
<proteinExistence type="predicted"/>
<evidence type="ECO:0000313" key="1">
    <source>
        <dbReference type="EMBL" id="SCQ12557.1"/>
    </source>
</evidence>
<keyword evidence="2" id="KW-1185">Reference proteome</keyword>
<dbReference type="Proteomes" id="UP000831156">
    <property type="component" value="Unassembled WGS sequence"/>
</dbReference>
<dbReference type="EMBL" id="FMKD01000005">
    <property type="protein sequence ID" value="SCQ12557.1"/>
    <property type="molecule type" value="Genomic_DNA"/>
</dbReference>